<keyword evidence="4" id="KW-0337">GPI-anchor biosynthesis</keyword>
<gene>
    <name evidence="11" type="ORF">BGZ99_001619</name>
</gene>
<evidence type="ECO:0000256" key="8">
    <source>
        <dbReference type="ARBA" id="ARBA00023136"/>
    </source>
</evidence>
<keyword evidence="7 10" id="KW-1133">Transmembrane helix</keyword>
<dbReference type="Proteomes" id="UP000738325">
    <property type="component" value="Unassembled WGS sequence"/>
</dbReference>
<evidence type="ECO:0000256" key="7">
    <source>
        <dbReference type="ARBA" id="ARBA00022989"/>
    </source>
</evidence>
<dbReference type="OrthoDB" id="28748at2759"/>
<keyword evidence="8 10" id="KW-0472">Membrane</keyword>
<evidence type="ECO:0008006" key="13">
    <source>
        <dbReference type="Google" id="ProtNLM"/>
    </source>
</evidence>
<comment type="similarity">
    <text evidence="3">Belongs to the PIGS family.</text>
</comment>
<evidence type="ECO:0000313" key="11">
    <source>
        <dbReference type="EMBL" id="KAG0324614.1"/>
    </source>
</evidence>
<evidence type="ECO:0000256" key="1">
    <source>
        <dbReference type="ARBA" id="ARBA00004477"/>
    </source>
</evidence>
<evidence type="ECO:0000256" key="4">
    <source>
        <dbReference type="ARBA" id="ARBA00022502"/>
    </source>
</evidence>
<evidence type="ECO:0000256" key="9">
    <source>
        <dbReference type="ARBA" id="ARBA00023180"/>
    </source>
</evidence>
<evidence type="ECO:0000256" key="6">
    <source>
        <dbReference type="ARBA" id="ARBA00022824"/>
    </source>
</evidence>
<dbReference type="PANTHER" id="PTHR21072:SF13">
    <property type="entry name" value="GPI TRANSAMIDASE COMPONENT PIG-S"/>
    <property type="match status" value="1"/>
</dbReference>
<proteinExistence type="inferred from homology"/>
<evidence type="ECO:0000313" key="12">
    <source>
        <dbReference type="Proteomes" id="UP000738325"/>
    </source>
</evidence>
<protein>
    <recommendedName>
        <fullName evidence="13">GPI transamidase component PIG-S</fullName>
    </recommendedName>
</protein>
<sequence>MPADIPYHCQTSHLEGKLAKREQPNTFSMDRYRGEDRPSNVPGTYDFYISPGDATRASLRSQRQGHIQVQSWEEDDVVNAVVATLEAIFGPEERNVQQLINVVSSRGASKAKHQLKAVKYAPGYQLTFSLFSGDASNGVRQWKMQEAINVYLAPFIKSMSVVSKFTVESQVQHYASLTFKPQLDSDLNEHYLHPDTLPNFINAAEWSLASTVSSLPSLNFLVYVPKLSESPLVIKSGPAASHSSTNSFLIPRWGGIAILNRNNDTFSSPEIITIQELEPVMSIFLMQLRDLMGLADLSSTSVSSFPITFHKSANAAPTAWELDNLLRRRAAENVVDSLATLTSLARLVTDTPNMVVLDHIQKDVVDALRDVERSCRRLSEQGYIEAIEASRDGLVKSETAFFDPTMVSMLYFPDEHKYAIYMPLFVPISVPLLMGLLREAKKWKEAKKSAA</sequence>
<dbReference type="GO" id="GO:0006506">
    <property type="term" value="P:GPI anchor biosynthetic process"/>
    <property type="evidence" value="ECO:0007669"/>
    <property type="project" value="UniProtKB-KW"/>
</dbReference>
<evidence type="ECO:0000256" key="5">
    <source>
        <dbReference type="ARBA" id="ARBA00022692"/>
    </source>
</evidence>
<dbReference type="GO" id="GO:0016255">
    <property type="term" value="P:attachment of GPI anchor to protein"/>
    <property type="evidence" value="ECO:0007669"/>
    <property type="project" value="InterPro"/>
</dbReference>
<organism evidence="11 12">
    <name type="scientific">Dissophora globulifera</name>
    <dbReference type="NCBI Taxonomy" id="979702"/>
    <lineage>
        <taxon>Eukaryota</taxon>
        <taxon>Fungi</taxon>
        <taxon>Fungi incertae sedis</taxon>
        <taxon>Mucoromycota</taxon>
        <taxon>Mortierellomycotina</taxon>
        <taxon>Mortierellomycetes</taxon>
        <taxon>Mortierellales</taxon>
        <taxon>Mortierellaceae</taxon>
        <taxon>Dissophora</taxon>
    </lineage>
</organism>
<comment type="pathway">
    <text evidence="2">Glycolipid biosynthesis; glycosylphosphatidylinositol-anchor biosynthesis.</text>
</comment>
<keyword evidence="12" id="KW-1185">Reference proteome</keyword>
<accession>A0A9P6UWT8</accession>
<comment type="caution">
    <text evidence="11">The sequence shown here is derived from an EMBL/GenBank/DDBJ whole genome shotgun (WGS) entry which is preliminary data.</text>
</comment>
<dbReference type="EMBL" id="JAAAIP010000142">
    <property type="protein sequence ID" value="KAG0324614.1"/>
    <property type="molecule type" value="Genomic_DNA"/>
</dbReference>
<name>A0A9P6UWT8_9FUNG</name>
<keyword evidence="5 10" id="KW-0812">Transmembrane</keyword>
<dbReference type="GO" id="GO:0042765">
    <property type="term" value="C:GPI-anchor transamidase complex"/>
    <property type="evidence" value="ECO:0007669"/>
    <property type="project" value="InterPro"/>
</dbReference>
<keyword evidence="9" id="KW-0325">Glycoprotein</keyword>
<dbReference type="InterPro" id="IPR019540">
    <property type="entry name" value="PtdIno-glycan_biosynth_class_S"/>
</dbReference>
<keyword evidence="6" id="KW-0256">Endoplasmic reticulum</keyword>
<evidence type="ECO:0000256" key="2">
    <source>
        <dbReference type="ARBA" id="ARBA00004687"/>
    </source>
</evidence>
<dbReference type="Pfam" id="PF10510">
    <property type="entry name" value="PIG-S"/>
    <property type="match status" value="1"/>
</dbReference>
<feature type="transmembrane region" description="Helical" evidence="10">
    <location>
        <begin position="418"/>
        <end position="437"/>
    </location>
</feature>
<evidence type="ECO:0000256" key="10">
    <source>
        <dbReference type="SAM" id="Phobius"/>
    </source>
</evidence>
<dbReference type="AlphaFoldDB" id="A0A9P6UWT8"/>
<reference evidence="11" key="1">
    <citation type="journal article" date="2020" name="Fungal Divers.">
        <title>Resolving the Mortierellaceae phylogeny through synthesis of multi-gene phylogenetics and phylogenomics.</title>
        <authorList>
            <person name="Vandepol N."/>
            <person name="Liber J."/>
            <person name="Desiro A."/>
            <person name="Na H."/>
            <person name="Kennedy M."/>
            <person name="Barry K."/>
            <person name="Grigoriev I.V."/>
            <person name="Miller A.N."/>
            <person name="O'Donnell K."/>
            <person name="Stajich J.E."/>
            <person name="Bonito G."/>
        </authorList>
    </citation>
    <scope>NUCLEOTIDE SEQUENCE</scope>
    <source>
        <strain evidence="11">REB-010B</strain>
    </source>
</reference>
<comment type="subcellular location">
    <subcellularLocation>
        <location evidence="1">Endoplasmic reticulum membrane</location>
        <topology evidence="1">Multi-pass membrane protein</topology>
    </subcellularLocation>
</comment>
<evidence type="ECO:0000256" key="3">
    <source>
        <dbReference type="ARBA" id="ARBA00005316"/>
    </source>
</evidence>
<dbReference type="PANTHER" id="PTHR21072">
    <property type="entry name" value="GPI TRANSAMIDASE COMPONENT PIG-S"/>
    <property type="match status" value="1"/>
</dbReference>